<feature type="domain" description="GST C-terminal" evidence="7">
    <location>
        <begin position="90"/>
        <end position="232"/>
    </location>
</feature>
<evidence type="ECO:0000313" key="9">
    <source>
        <dbReference type="Proteomes" id="UP001279734"/>
    </source>
</evidence>
<comment type="catalytic activity">
    <reaction evidence="5">
        <text>RX + glutathione = an S-substituted glutathione + a halide anion + H(+)</text>
        <dbReference type="Rhea" id="RHEA:16437"/>
        <dbReference type="ChEBI" id="CHEBI:15378"/>
        <dbReference type="ChEBI" id="CHEBI:16042"/>
        <dbReference type="ChEBI" id="CHEBI:17792"/>
        <dbReference type="ChEBI" id="CHEBI:57925"/>
        <dbReference type="ChEBI" id="CHEBI:90779"/>
        <dbReference type="EC" id="2.5.1.18"/>
    </reaction>
</comment>
<dbReference type="InterPro" id="IPR043377">
    <property type="entry name" value="GSTT1/2/3"/>
</dbReference>
<dbReference type="SFLD" id="SFLDG01153">
    <property type="entry name" value="Main.4:_Theta-like"/>
    <property type="match status" value="1"/>
</dbReference>
<dbReference type="EC" id="2.5.1.18" evidence="2"/>
<keyword evidence="9" id="KW-1185">Reference proteome</keyword>
<keyword evidence="4" id="KW-0808">Transferase</keyword>
<dbReference type="InterPro" id="IPR040075">
    <property type="entry name" value="GST_N_Theta"/>
</dbReference>
<evidence type="ECO:0000256" key="2">
    <source>
        <dbReference type="ARBA" id="ARBA00012452"/>
    </source>
</evidence>
<dbReference type="AlphaFoldDB" id="A0AAD3XYQ2"/>
<dbReference type="InterPro" id="IPR040077">
    <property type="entry name" value="GST_C_Theta"/>
</dbReference>
<proteinExistence type="inferred from homology"/>
<evidence type="ECO:0000256" key="4">
    <source>
        <dbReference type="ARBA" id="ARBA00022679"/>
    </source>
</evidence>
<dbReference type="GO" id="GO:0004364">
    <property type="term" value="F:glutathione transferase activity"/>
    <property type="evidence" value="ECO:0007669"/>
    <property type="project" value="UniProtKB-EC"/>
</dbReference>
<dbReference type="InterPro" id="IPR036282">
    <property type="entry name" value="Glutathione-S-Trfase_C_sf"/>
</dbReference>
<dbReference type="EMBL" id="BSYO01000025">
    <property type="protein sequence ID" value="GMH22707.1"/>
    <property type="molecule type" value="Genomic_DNA"/>
</dbReference>
<gene>
    <name evidence="8" type="ORF">Nepgr_024550</name>
</gene>
<dbReference type="SUPFAM" id="SSF52833">
    <property type="entry name" value="Thioredoxin-like"/>
    <property type="match status" value="1"/>
</dbReference>
<evidence type="ECO:0000313" key="8">
    <source>
        <dbReference type="EMBL" id="GMH22707.1"/>
    </source>
</evidence>
<dbReference type="SUPFAM" id="SSF47616">
    <property type="entry name" value="GST C-terminal domain-like"/>
    <property type="match status" value="1"/>
</dbReference>
<dbReference type="Gene3D" id="1.20.1050.10">
    <property type="match status" value="1"/>
</dbReference>
<dbReference type="InterPro" id="IPR040079">
    <property type="entry name" value="Glutathione_S-Trfase"/>
</dbReference>
<dbReference type="Pfam" id="PF02798">
    <property type="entry name" value="GST_N"/>
    <property type="match status" value="1"/>
</dbReference>
<reference evidence="8" key="1">
    <citation type="submission" date="2023-05" db="EMBL/GenBank/DDBJ databases">
        <title>Nepenthes gracilis genome sequencing.</title>
        <authorList>
            <person name="Fukushima K."/>
        </authorList>
    </citation>
    <scope>NUCLEOTIDE SEQUENCE</scope>
    <source>
        <strain evidence="8">SING2019-196</strain>
    </source>
</reference>
<dbReference type="SFLD" id="SFLDS00019">
    <property type="entry name" value="Glutathione_Transferase_(cytos"/>
    <property type="match status" value="1"/>
</dbReference>
<dbReference type="PROSITE" id="PS50405">
    <property type="entry name" value="GST_CTER"/>
    <property type="match status" value="1"/>
</dbReference>
<evidence type="ECO:0000256" key="3">
    <source>
        <dbReference type="ARBA" id="ARBA00022575"/>
    </source>
</evidence>
<evidence type="ECO:0000256" key="5">
    <source>
        <dbReference type="ARBA" id="ARBA00047960"/>
    </source>
</evidence>
<dbReference type="CDD" id="cd03183">
    <property type="entry name" value="GST_C_Theta"/>
    <property type="match status" value="1"/>
</dbReference>
<feature type="domain" description="GST N-terminal" evidence="6">
    <location>
        <begin position="2"/>
        <end position="83"/>
    </location>
</feature>
<name>A0AAD3XYQ2_NEPGR</name>
<comment type="similarity">
    <text evidence="1">Belongs to the GST superfamily. Theta family.</text>
</comment>
<organism evidence="8 9">
    <name type="scientific">Nepenthes gracilis</name>
    <name type="common">Slender pitcher plant</name>
    <dbReference type="NCBI Taxonomy" id="150966"/>
    <lineage>
        <taxon>Eukaryota</taxon>
        <taxon>Viridiplantae</taxon>
        <taxon>Streptophyta</taxon>
        <taxon>Embryophyta</taxon>
        <taxon>Tracheophyta</taxon>
        <taxon>Spermatophyta</taxon>
        <taxon>Magnoliopsida</taxon>
        <taxon>eudicotyledons</taxon>
        <taxon>Gunneridae</taxon>
        <taxon>Pentapetalae</taxon>
        <taxon>Caryophyllales</taxon>
        <taxon>Nepenthaceae</taxon>
        <taxon>Nepenthes</taxon>
    </lineage>
</organism>
<keyword evidence="3" id="KW-0216">Detoxification</keyword>
<dbReference type="FunFam" id="1.20.1050.10:FF:000039">
    <property type="entry name" value="Glutathione S-transferase theta-1"/>
    <property type="match status" value="1"/>
</dbReference>
<dbReference type="FunFam" id="3.40.30.10:FF:000176">
    <property type="entry name" value="Glutathione S-transferase theta-1"/>
    <property type="match status" value="1"/>
</dbReference>
<dbReference type="InterPro" id="IPR036249">
    <property type="entry name" value="Thioredoxin-like_sf"/>
</dbReference>
<dbReference type="PANTHER" id="PTHR44750:SF1">
    <property type="entry name" value="GLUTATHIONE S-TRANSFERASE T1-RELATED"/>
    <property type="match status" value="1"/>
</dbReference>
<dbReference type="Proteomes" id="UP001279734">
    <property type="component" value="Unassembled WGS sequence"/>
</dbReference>
<dbReference type="PANTHER" id="PTHR44750">
    <property type="entry name" value="GLUTATHIONE S-TRANSFERASE T1-RELATED"/>
    <property type="match status" value="1"/>
</dbReference>
<dbReference type="Gene3D" id="3.40.30.10">
    <property type="entry name" value="Glutaredoxin"/>
    <property type="match status" value="1"/>
</dbReference>
<dbReference type="PROSITE" id="PS50404">
    <property type="entry name" value="GST_NTER"/>
    <property type="match status" value="1"/>
</dbReference>
<comment type="caution">
    <text evidence="8">The sequence shown here is derived from an EMBL/GenBank/DDBJ whole genome shotgun (WGS) entry which is preliminary data.</text>
</comment>
<evidence type="ECO:0000259" key="7">
    <source>
        <dbReference type="PROSITE" id="PS50405"/>
    </source>
</evidence>
<dbReference type="CDD" id="cd03050">
    <property type="entry name" value="GST_N_Theta"/>
    <property type="match status" value="1"/>
</dbReference>
<sequence length="237" mass="26935">MATLKIYADRNSQPSRAVILFCKLNGIEFEEVKIELFKREHRSPEYAEITPMRQVPAIAHGEFKLFESHAILIYLACAFPTVAGHWYPTDLFKRAKIHSVLDWHHTNLRRGSVGYLLNAKLAPVFGLPLNPQAAAEGEKVLIASLSKIESFWLHEDGKFLLGNDQPSIADLSLLSEVMQLELLDENERSRILGPFKKVHRWIEDVKNATQPHFDDVHAVLFKTIATAKKQQVDTARS</sequence>
<dbReference type="InterPro" id="IPR004045">
    <property type="entry name" value="Glutathione_S-Trfase_N"/>
</dbReference>
<protein>
    <recommendedName>
        <fullName evidence="2">glutathione transferase</fullName>
        <ecNumber evidence="2">2.5.1.18</ecNumber>
    </recommendedName>
</protein>
<dbReference type="SFLD" id="SFLDG00358">
    <property type="entry name" value="Main_(cytGST)"/>
    <property type="match status" value="1"/>
</dbReference>
<evidence type="ECO:0000256" key="1">
    <source>
        <dbReference type="ARBA" id="ARBA00009899"/>
    </source>
</evidence>
<accession>A0AAD3XYQ2</accession>
<evidence type="ECO:0000259" key="6">
    <source>
        <dbReference type="PROSITE" id="PS50404"/>
    </source>
</evidence>
<dbReference type="GO" id="GO:0009407">
    <property type="term" value="P:toxin catabolic process"/>
    <property type="evidence" value="ECO:0007669"/>
    <property type="project" value="UniProtKB-ARBA"/>
</dbReference>
<dbReference type="InterPro" id="IPR010987">
    <property type="entry name" value="Glutathione-S-Trfase_C-like"/>
</dbReference>